<evidence type="ECO:0000256" key="1">
    <source>
        <dbReference type="SAM" id="SignalP"/>
    </source>
</evidence>
<dbReference type="PROSITE" id="PS51257">
    <property type="entry name" value="PROKAR_LIPOPROTEIN"/>
    <property type="match status" value="1"/>
</dbReference>
<feature type="signal peptide" evidence="1">
    <location>
        <begin position="1"/>
        <end position="19"/>
    </location>
</feature>
<keyword evidence="1" id="KW-0732">Signal</keyword>
<evidence type="ECO:0000313" key="2">
    <source>
        <dbReference type="EMBL" id="KAI1877506.1"/>
    </source>
</evidence>
<organism evidence="2 3">
    <name type="scientific">Neoarthrinium moseri</name>
    <dbReference type="NCBI Taxonomy" id="1658444"/>
    <lineage>
        <taxon>Eukaryota</taxon>
        <taxon>Fungi</taxon>
        <taxon>Dikarya</taxon>
        <taxon>Ascomycota</taxon>
        <taxon>Pezizomycotina</taxon>
        <taxon>Sordariomycetes</taxon>
        <taxon>Xylariomycetidae</taxon>
        <taxon>Amphisphaeriales</taxon>
        <taxon>Apiosporaceae</taxon>
        <taxon>Neoarthrinium</taxon>
    </lineage>
</organism>
<proteinExistence type="predicted"/>
<dbReference type="OrthoDB" id="4825549at2759"/>
<dbReference type="Proteomes" id="UP000829685">
    <property type="component" value="Unassembled WGS sequence"/>
</dbReference>
<reference evidence="2" key="1">
    <citation type="submission" date="2021-03" db="EMBL/GenBank/DDBJ databases">
        <title>Revisited historic fungal species revealed as producer of novel bioactive compounds through whole genome sequencing and comparative genomics.</title>
        <authorList>
            <person name="Vignolle G.A."/>
            <person name="Hochenegger N."/>
            <person name="Mach R.L."/>
            <person name="Mach-Aigner A.R."/>
            <person name="Javad Rahimi M."/>
            <person name="Salim K.A."/>
            <person name="Chan C.M."/>
            <person name="Lim L.B.L."/>
            <person name="Cai F."/>
            <person name="Druzhinina I.S."/>
            <person name="U'Ren J.M."/>
            <person name="Derntl C."/>
        </authorList>
    </citation>
    <scope>NUCLEOTIDE SEQUENCE</scope>
    <source>
        <strain evidence="2">TUCIM 5799</strain>
    </source>
</reference>
<comment type="caution">
    <text evidence="2">The sequence shown here is derived from an EMBL/GenBank/DDBJ whole genome shotgun (WGS) entry which is preliminary data.</text>
</comment>
<evidence type="ECO:0000313" key="3">
    <source>
        <dbReference type="Proteomes" id="UP000829685"/>
    </source>
</evidence>
<evidence type="ECO:0008006" key="4">
    <source>
        <dbReference type="Google" id="ProtNLM"/>
    </source>
</evidence>
<keyword evidence="3" id="KW-1185">Reference proteome</keyword>
<name>A0A9Q0AT38_9PEZI</name>
<protein>
    <recommendedName>
        <fullName evidence="4">Secreted protein</fullName>
    </recommendedName>
</protein>
<dbReference type="EMBL" id="JAFIMR010000006">
    <property type="protein sequence ID" value="KAI1877506.1"/>
    <property type="molecule type" value="Genomic_DNA"/>
</dbReference>
<gene>
    <name evidence="2" type="ORF">JX265_003514</name>
</gene>
<feature type="chain" id="PRO_5040387491" description="Secreted protein" evidence="1">
    <location>
        <begin position="20"/>
        <end position="139"/>
    </location>
</feature>
<sequence>MKFSQVLFVAVSMAPAVLGGCYKSGDSGHYGAGLGENGVLESQCGQLAGTYEKDEDSHGCGTDSFNTKWQFYVKNKNGKKATLDYNNCLSYMKKESGACEHGGENTHDGWFVVADPNAGTCIPSNNNKARRAVAQEWSG</sequence>
<accession>A0A9Q0AT38</accession>
<dbReference type="AlphaFoldDB" id="A0A9Q0AT38"/>